<evidence type="ECO:0000313" key="4">
    <source>
        <dbReference type="EMBL" id="MCQ8104784.1"/>
    </source>
</evidence>
<dbReference type="Pfam" id="PF00515">
    <property type="entry name" value="TPR_1"/>
    <property type="match status" value="1"/>
</dbReference>
<dbReference type="PANTHER" id="PTHR44943:SF8">
    <property type="entry name" value="TPR REPEAT-CONTAINING PROTEIN MJ0263"/>
    <property type="match status" value="1"/>
</dbReference>
<feature type="repeat" description="TPR" evidence="3">
    <location>
        <begin position="150"/>
        <end position="183"/>
    </location>
</feature>
<proteinExistence type="predicted"/>
<dbReference type="Pfam" id="PF13489">
    <property type="entry name" value="Methyltransf_23"/>
    <property type="match status" value="1"/>
</dbReference>
<accession>A0ABT1THI1</accession>
<dbReference type="RefSeq" id="WP_256602587.1">
    <property type="nucleotide sequence ID" value="NZ_JANIBJ010000020.1"/>
</dbReference>
<sequence>MTSSVEPAVQALDLDYALGLAISLHQARELDDAEELYGTILGQFPKCPEALHFLGLLMHQKGDNRRAIDLIREAIAEAPEYSDAHNNLGNIYNRLEDFEQAALSYERALDLNPANAAAFNNFGVVLSQLARLEDAIAAFAKAIALMPENAEFYRNLGNAYKKLGQFGQCIEAYRWVIKLKPYNPENYENLCAAMCLQGNAEDAIGLVREWLEHDPENPLALHRLHAYTGEFDLPRASDEYIIQTFDDFADSFDMVLKRLEYKAPFLVADAVGEVFKQTGRGLEILDAGCGTGLCGPLLKPYAKHMVGVDLSAKMLEKAQKRECYDQLLQAELTECVASYSLVPDVIVSADTLVYFGDLTEVCRAARTALLPGGHFVFTLERSEADLEQGFKIQPHGRFSHSEAYIRDVLVSAGLTPAGLEKVMLRYEGGVPVDGFLVVARKVMNQ</sequence>
<dbReference type="InterPro" id="IPR029063">
    <property type="entry name" value="SAM-dependent_MTases_sf"/>
</dbReference>
<dbReference type="InterPro" id="IPR011990">
    <property type="entry name" value="TPR-like_helical_dom_sf"/>
</dbReference>
<reference evidence="4 5" key="1">
    <citation type="submission" date="2022-07" db="EMBL/GenBank/DDBJ databases">
        <title>Methylomonas rivi sp. nov., Methylomonas rosea sp. nov., Methylomonas aureus sp. nov. and Methylomonas subterranea sp. nov., four novel methanotrophs isolated from a freshwater creek and the deep terrestrial subsurface.</title>
        <authorList>
            <person name="Abin C."/>
            <person name="Sankaranarayanan K."/>
            <person name="Garner C."/>
            <person name="Sindelar R."/>
            <person name="Kotary K."/>
            <person name="Garner R."/>
            <person name="Barclay S."/>
            <person name="Lawson P."/>
            <person name="Krumholz L."/>
        </authorList>
    </citation>
    <scope>NUCLEOTIDE SEQUENCE [LARGE SCALE GENOMIC DNA]</scope>
    <source>
        <strain evidence="4 5">SURF-2</strain>
    </source>
</reference>
<dbReference type="CDD" id="cd02440">
    <property type="entry name" value="AdoMet_MTases"/>
    <property type="match status" value="1"/>
</dbReference>
<comment type="caution">
    <text evidence="4">The sequence shown here is derived from an EMBL/GenBank/DDBJ whole genome shotgun (WGS) entry which is preliminary data.</text>
</comment>
<keyword evidence="2 3" id="KW-0802">TPR repeat</keyword>
<feature type="repeat" description="TPR" evidence="3">
    <location>
        <begin position="48"/>
        <end position="81"/>
    </location>
</feature>
<dbReference type="Pfam" id="PF13414">
    <property type="entry name" value="TPR_11"/>
    <property type="match status" value="1"/>
</dbReference>
<feature type="repeat" description="TPR" evidence="3">
    <location>
        <begin position="82"/>
        <end position="115"/>
    </location>
</feature>
<dbReference type="Gene3D" id="3.40.50.150">
    <property type="entry name" value="Vaccinia Virus protein VP39"/>
    <property type="match status" value="1"/>
</dbReference>
<protein>
    <submittedName>
        <fullName evidence="4">Tetratricopeptide repeat protein</fullName>
    </submittedName>
</protein>
<dbReference type="Gene3D" id="1.25.40.10">
    <property type="entry name" value="Tetratricopeptide repeat domain"/>
    <property type="match status" value="3"/>
</dbReference>
<keyword evidence="5" id="KW-1185">Reference proteome</keyword>
<dbReference type="PANTHER" id="PTHR44943">
    <property type="entry name" value="CELLULOSE SYNTHASE OPERON PROTEIN C"/>
    <property type="match status" value="1"/>
</dbReference>
<dbReference type="PROSITE" id="PS50293">
    <property type="entry name" value="TPR_REGION"/>
    <property type="match status" value="1"/>
</dbReference>
<dbReference type="EMBL" id="JANIBJ010000020">
    <property type="protein sequence ID" value="MCQ8104784.1"/>
    <property type="molecule type" value="Genomic_DNA"/>
</dbReference>
<feature type="repeat" description="TPR" evidence="3">
    <location>
        <begin position="116"/>
        <end position="149"/>
    </location>
</feature>
<dbReference type="InterPro" id="IPR019734">
    <property type="entry name" value="TPR_rpt"/>
</dbReference>
<keyword evidence="1" id="KW-0677">Repeat</keyword>
<name>A0ABT1THI1_9GAMM</name>
<evidence type="ECO:0000256" key="2">
    <source>
        <dbReference type="ARBA" id="ARBA00022803"/>
    </source>
</evidence>
<dbReference type="SUPFAM" id="SSF48452">
    <property type="entry name" value="TPR-like"/>
    <property type="match status" value="1"/>
</dbReference>
<evidence type="ECO:0000256" key="1">
    <source>
        <dbReference type="ARBA" id="ARBA00022737"/>
    </source>
</evidence>
<evidence type="ECO:0000313" key="5">
    <source>
        <dbReference type="Proteomes" id="UP001524499"/>
    </source>
</evidence>
<dbReference type="Pfam" id="PF13432">
    <property type="entry name" value="TPR_16"/>
    <property type="match status" value="1"/>
</dbReference>
<organism evidence="4 5">
    <name type="scientific">Methylomonas subterranea</name>
    <dbReference type="NCBI Taxonomy" id="2952225"/>
    <lineage>
        <taxon>Bacteria</taxon>
        <taxon>Pseudomonadati</taxon>
        <taxon>Pseudomonadota</taxon>
        <taxon>Gammaproteobacteria</taxon>
        <taxon>Methylococcales</taxon>
        <taxon>Methylococcaceae</taxon>
        <taxon>Methylomonas</taxon>
    </lineage>
</organism>
<gene>
    <name evidence="4" type="ORF">NP590_11760</name>
</gene>
<dbReference type="SUPFAM" id="SSF53335">
    <property type="entry name" value="S-adenosyl-L-methionine-dependent methyltransferases"/>
    <property type="match status" value="1"/>
</dbReference>
<dbReference type="PROSITE" id="PS50005">
    <property type="entry name" value="TPR"/>
    <property type="match status" value="4"/>
</dbReference>
<dbReference type="Proteomes" id="UP001524499">
    <property type="component" value="Unassembled WGS sequence"/>
</dbReference>
<evidence type="ECO:0000256" key="3">
    <source>
        <dbReference type="PROSITE-ProRule" id="PRU00339"/>
    </source>
</evidence>
<dbReference type="SMART" id="SM00028">
    <property type="entry name" value="TPR"/>
    <property type="match status" value="5"/>
</dbReference>
<dbReference type="InterPro" id="IPR051685">
    <property type="entry name" value="Ycf3/AcsC/BcsC/TPR_MFPF"/>
</dbReference>